<evidence type="ECO:0000313" key="2">
    <source>
        <dbReference type="Proteomes" id="UP000195221"/>
    </source>
</evidence>
<accession>A0A242MBX2</accession>
<dbReference type="AlphaFoldDB" id="A0A242MBX2"/>
<protein>
    <submittedName>
        <fullName evidence="1">Uncharacterized protein</fullName>
    </submittedName>
</protein>
<dbReference type="Proteomes" id="UP000195221">
    <property type="component" value="Unassembled WGS sequence"/>
</dbReference>
<dbReference type="EMBL" id="NBTZ01000123">
    <property type="protein sequence ID" value="OTP68797.1"/>
    <property type="molecule type" value="Genomic_DNA"/>
</dbReference>
<reference evidence="1 2" key="1">
    <citation type="submission" date="2017-03" db="EMBL/GenBank/DDBJ databases">
        <title>Genome analysis of strain PAMC 26577.</title>
        <authorList>
            <person name="Oh H.-M."/>
            <person name="Yang J.-A."/>
        </authorList>
    </citation>
    <scope>NUCLEOTIDE SEQUENCE [LARGE SCALE GENOMIC DNA]</scope>
    <source>
        <strain evidence="1 2">PAMC 26577</strain>
    </source>
</reference>
<evidence type="ECO:0000313" key="1">
    <source>
        <dbReference type="EMBL" id="OTP68797.1"/>
    </source>
</evidence>
<gene>
    <name evidence="1" type="ORF">PAMC26577_32250</name>
</gene>
<name>A0A242MBX2_CABSO</name>
<sequence length="80" mass="8486">MLAFVAALMIFYSGVSRRHRCCTVDRARCEGAAKDPPAAHGFKVVARLDIIEGNRAVSPSTPDSVYGTAIRSSGASANLF</sequence>
<comment type="caution">
    <text evidence="1">The sequence shown here is derived from an EMBL/GenBank/DDBJ whole genome shotgun (WGS) entry which is preliminary data.</text>
</comment>
<organism evidence="1 2">
    <name type="scientific">Caballeronia sordidicola</name>
    <name type="common">Burkholderia sordidicola</name>
    <dbReference type="NCBI Taxonomy" id="196367"/>
    <lineage>
        <taxon>Bacteria</taxon>
        <taxon>Pseudomonadati</taxon>
        <taxon>Pseudomonadota</taxon>
        <taxon>Betaproteobacteria</taxon>
        <taxon>Burkholderiales</taxon>
        <taxon>Burkholderiaceae</taxon>
        <taxon>Caballeronia</taxon>
    </lineage>
</organism>
<proteinExistence type="predicted"/>